<evidence type="ECO:0000256" key="1">
    <source>
        <dbReference type="SAM" id="MobiDB-lite"/>
    </source>
</evidence>
<name>A0A0C3E079_9AGAM</name>
<feature type="compositionally biased region" description="Basic and acidic residues" evidence="1">
    <location>
        <begin position="162"/>
        <end position="188"/>
    </location>
</feature>
<feature type="compositionally biased region" description="Polar residues" evidence="1">
    <location>
        <begin position="239"/>
        <end position="248"/>
    </location>
</feature>
<dbReference type="STRING" id="1036808.A0A0C3E079"/>
<dbReference type="Proteomes" id="UP000053989">
    <property type="component" value="Unassembled WGS sequence"/>
</dbReference>
<evidence type="ECO:0000313" key="2">
    <source>
        <dbReference type="EMBL" id="KIM61899.1"/>
    </source>
</evidence>
<sequence length="270" mass="29891">MSQQHATEPFPILTSEDHPEGVVANAAKVIMQYTNSLKQHNNPEYWNKTTQVVWDELQKVKLVVADLPVGFAMPIHLITADAFMENDVEDHPWFKLREPLFLVPTTGSPPLVPKQKGKGKGKAKAVETKKDMDGAVQGKDPVARPVVRGWSRSQAPSVGPAKKKEKERAVETEVEAKINGVNDDKETGGGEVRGQSWTRQVGPSKKGKEKATSVEVEKERTKDVEQASKQKSIEEARGWSTSCPPVSSIWKQTVPTTFREDGLYRGSRAL</sequence>
<reference evidence="3" key="2">
    <citation type="submission" date="2015-01" db="EMBL/GenBank/DDBJ databases">
        <title>Evolutionary Origins and Diversification of the Mycorrhizal Mutualists.</title>
        <authorList>
            <consortium name="DOE Joint Genome Institute"/>
            <consortium name="Mycorrhizal Genomics Consortium"/>
            <person name="Kohler A."/>
            <person name="Kuo A."/>
            <person name="Nagy L.G."/>
            <person name="Floudas D."/>
            <person name="Copeland A."/>
            <person name="Barry K.W."/>
            <person name="Cichocki N."/>
            <person name="Veneault-Fourrey C."/>
            <person name="LaButti K."/>
            <person name="Lindquist E.A."/>
            <person name="Lipzen A."/>
            <person name="Lundell T."/>
            <person name="Morin E."/>
            <person name="Murat C."/>
            <person name="Riley R."/>
            <person name="Ohm R."/>
            <person name="Sun H."/>
            <person name="Tunlid A."/>
            <person name="Henrissat B."/>
            <person name="Grigoriev I.V."/>
            <person name="Hibbett D.S."/>
            <person name="Martin F."/>
        </authorList>
    </citation>
    <scope>NUCLEOTIDE SEQUENCE [LARGE SCALE GENOMIC DNA]</scope>
    <source>
        <strain evidence="3">Foug A</strain>
    </source>
</reference>
<accession>A0A0C3E079</accession>
<reference evidence="2 3" key="1">
    <citation type="submission" date="2014-04" db="EMBL/GenBank/DDBJ databases">
        <authorList>
            <consortium name="DOE Joint Genome Institute"/>
            <person name="Kuo A."/>
            <person name="Kohler A."/>
            <person name="Nagy L.G."/>
            <person name="Floudas D."/>
            <person name="Copeland A."/>
            <person name="Barry K.W."/>
            <person name="Cichocki N."/>
            <person name="Veneault-Fourrey C."/>
            <person name="LaButti K."/>
            <person name="Lindquist E.A."/>
            <person name="Lipzen A."/>
            <person name="Lundell T."/>
            <person name="Morin E."/>
            <person name="Murat C."/>
            <person name="Sun H."/>
            <person name="Tunlid A."/>
            <person name="Henrissat B."/>
            <person name="Grigoriev I.V."/>
            <person name="Hibbett D.S."/>
            <person name="Martin F."/>
            <person name="Nordberg H.P."/>
            <person name="Cantor M.N."/>
            <person name="Hua S.X."/>
        </authorList>
    </citation>
    <scope>NUCLEOTIDE SEQUENCE [LARGE SCALE GENOMIC DNA]</scope>
    <source>
        <strain evidence="2 3">Foug A</strain>
    </source>
</reference>
<organism evidence="2 3">
    <name type="scientific">Scleroderma citrinum Foug A</name>
    <dbReference type="NCBI Taxonomy" id="1036808"/>
    <lineage>
        <taxon>Eukaryota</taxon>
        <taxon>Fungi</taxon>
        <taxon>Dikarya</taxon>
        <taxon>Basidiomycota</taxon>
        <taxon>Agaricomycotina</taxon>
        <taxon>Agaricomycetes</taxon>
        <taxon>Agaricomycetidae</taxon>
        <taxon>Boletales</taxon>
        <taxon>Sclerodermatineae</taxon>
        <taxon>Sclerodermataceae</taxon>
        <taxon>Scleroderma</taxon>
    </lineage>
</organism>
<keyword evidence="3" id="KW-1185">Reference proteome</keyword>
<gene>
    <name evidence="2" type="ORF">SCLCIDRAFT_25375</name>
</gene>
<dbReference type="AlphaFoldDB" id="A0A0C3E079"/>
<dbReference type="HOGENOM" id="CLU_091451_0_0_1"/>
<protein>
    <submittedName>
        <fullName evidence="2">Uncharacterized protein</fullName>
    </submittedName>
</protein>
<dbReference type="EMBL" id="KN822046">
    <property type="protein sequence ID" value="KIM61899.1"/>
    <property type="molecule type" value="Genomic_DNA"/>
</dbReference>
<feature type="compositionally biased region" description="Basic and acidic residues" evidence="1">
    <location>
        <begin position="124"/>
        <end position="133"/>
    </location>
</feature>
<evidence type="ECO:0000313" key="3">
    <source>
        <dbReference type="Proteomes" id="UP000053989"/>
    </source>
</evidence>
<feature type="region of interest" description="Disordered" evidence="1">
    <location>
        <begin position="107"/>
        <end position="248"/>
    </location>
</feature>
<dbReference type="InParanoid" id="A0A0C3E079"/>
<proteinExistence type="predicted"/>
<feature type="compositionally biased region" description="Basic and acidic residues" evidence="1">
    <location>
        <begin position="209"/>
        <end position="237"/>
    </location>
</feature>